<dbReference type="SUPFAM" id="SSF53901">
    <property type="entry name" value="Thiolase-like"/>
    <property type="match status" value="2"/>
</dbReference>
<comment type="similarity">
    <text evidence="1 5">Belongs to the thiolase-like superfamily. Chalcone/stilbene synthases family.</text>
</comment>
<dbReference type="InterPro" id="IPR001099">
    <property type="entry name" value="Chalcone/stilbene_synt_N"/>
</dbReference>
<dbReference type="InterPro" id="IPR012328">
    <property type="entry name" value="Chalcone/stilbene_synt_C"/>
</dbReference>
<name>A0A173QMW9_9BRAS</name>
<evidence type="ECO:0000256" key="5">
    <source>
        <dbReference type="RuleBase" id="RU003633"/>
    </source>
</evidence>
<dbReference type="Pfam" id="PF00195">
    <property type="entry name" value="Chal_sti_synt_N"/>
    <property type="match status" value="1"/>
</dbReference>
<evidence type="ECO:0000256" key="4">
    <source>
        <dbReference type="PIRSR" id="PIRSR000451-1"/>
    </source>
</evidence>
<organism evidence="8">
    <name type="scientific">Biscutella laevigata</name>
    <dbReference type="NCBI Taxonomy" id="264427"/>
    <lineage>
        <taxon>Eukaryota</taxon>
        <taxon>Viridiplantae</taxon>
        <taxon>Streptophyta</taxon>
        <taxon>Embryophyta</taxon>
        <taxon>Tracheophyta</taxon>
        <taxon>Spermatophyta</taxon>
        <taxon>Magnoliopsida</taxon>
        <taxon>eudicotyledons</taxon>
        <taxon>Gunneridae</taxon>
        <taxon>Pentapetalae</taxon>
        <taxon>rosids</taxon>
        <taxon>malvids</taxon>
        <taxon>Brassicales</taxon>
        <taxon>Brassicaceae</taxon>
        <taxon>Biscutelleae</taxon>
        <taxon>Biscutella</taxon>
    </lineage>
</organism>
<dbReference type="Pfam" id="PF02797">
    <property type="entry name" value="Chal_sti_synt_C"/>
    <property type="match status" value="1"/>
</dbReference>
<accession>A0A173QMW9</accession>
<dbReference type="PROSITE" id="PS00441">
    <property type="entry name" value="CHALCONE_SYNTH"/>
    <property type="match status" value="1"/>
</dbReference>
<proteinExistence type="inferred from homology"/>
<dbReference type="PANTHER" id="PTHR11877:SF14">
    <property type="entry name" value="CHALCONE SYNTHASE"/>
    <property type="match status" value="1"/>
</dbReference>
<evidence type="ECO:0000256" key="3">
    <source>
        <dbReference type="ARBA" id="ARBA00023315"/>
    </source>
</evidence>
<dbReference type="PANTHER" id="PTHR11877">
    <property type="entry name" value="HYDROXYMETHYLGLUTARYL-COA SYNTHASE"/>
    <property type="match status" value="1"/>
</dbReference>
<dbReference type="GO" id="GO:0016747">
    <property type="term" value="F:acyltransferase activity, transferring groups other than amino-acyl groups"/>
    <property type="evidence" value="ECO:0007669"/>
    <property type="project" value="InterPro"/>
</dbReference>
<reference evidence="8" key="1">
    <citation type="submission" date="2014-05" db="EMBL/GenBank/DDBJ databases">
        <authorList>
            <person name="Chronopoulou M."/>
        </authorList>
    </citation>
    <scope>NUCLEOTIDE SEQUENCE</scope>
</reference>
<evidence type="ECO:0000259" key="6">
    <source>
        <dbReference type="Pfam" id="PF00195"/>
    </source>
</evidence>
<dbReference type="CDD" id="cd00831">
    <property type="entry name" value="CHS_like"/>
    <property type="match status" value="1"/>
</dbReference>
<dbReference type="InterPro" id="IPR016039">
    <property type="entry name" value="Thiolase-like"/>
</dbReference>
<dbReference type="FunFam" id="3.40.47.10:FF:000025">
    <property type="entry name" value="Chalcone synthase 2"/>
    <property type="match status" value="1"/>
</dbReference>
<dbReference type="AlphaFoldDB" id="A0A173QMW9"/>
<dbReference type="FunFam" id="3.40.47.10:FF:000014">
    <property type="entry name" value="Chalcone synthase 1"/>
    <property type="match status" value="1"/>
</dbReference>
<protein>
    <submittedName>
        <fullName evidence="8">Chalcone synthase</fullName>
    </submittedName>
</protein>
<gene>
    <name evidence="8" type="primary">chs</name>
</gene>
<dbReference type="EMBL" id="LK937278">
    <property type="protein sequence ID" value="CDU43946.1"/>
    <property type="molecule type" value="Genomic_DNA"/>
</dbReference>
<evidence type="ECO:0000256" key="2">
    <source>
        <dbReference type="ARBA" id="ARBA00022679"/>
    </source>
</evidence>
<keyword evidence="3 5" id="KW-0012">Acyltransferase</keyword>
<feature type="domain" description="Chalcone/stilbene synthase C-terminal" evidence="7">
    <location>
        <begin position="241"/>
        <end position="391"/>
    </location>
</feature>
<evidence type="ECO:0000256" key="1">
    <source>
        <dbReference type="ARBA" id="ARBA00005531"/>
    </source>
</evidence>
<feature type="domain" description="Chalcone/stilbene synthase N-terminal" evidence="6">
    <location>
        <begin position="7"/>
        <end position="230"/>
    </location>
</feature>
<dbReference type="Gene3D" id="3.40.47.10">
    <property type="match status" value="2"/>
</dbReference>
<sequence length="392" mass="42710">MGASSLDEIRKAQRADGPAGILGIGTANPANHVIQSEYPDYYFRITNSEHMTDLKEKFQRMCDKSMIRKRHMHLTEEYLKENPNMCAYMAPSLDARQDIVVVEVPKLGKEAAVKAIKEWGQPKSKITHLVFCTTSGVDMPGADYQLTKILGLRPSVKRLMMYQQGCFAGGTVLRLAKDLAENNRGARVLVVCSEITAVTFRGPSDTHLDSLVGQALFSDGAAALIVGSDPDTSVGEKPIFEMVSAAQTILPDSDGAIDGHLREVGLTFHLLKDVPGLISKNVEKSLEEAFKPLGISDWNSLFWIAHPGGPAILDQVEIKLGLKAEKMRATRHVLSEYGNMSSACVLFILDEMRKKSAEDGAVTTGEGLEWGVLFGFGPGLTVETVVLHSVPL</sequence>
<feature type="active site" description="Acyl-thioester intermediate" evidence="4">
    <location>
        <position position="166"/>
    </location>
</feature>
<dbReference type="InterPro" id="IPR018088">
    <property type="entry name" value="Chalcone/stilbene_synthase_AS"/>
</dbReference>
<evidence type="ECO:0000259" key="7">
    <source>
        <dbReference type="Pfam" id="PF02797"/>
    </source>
</evidence>
<dbReference type="GO" id="GO:0030639">
    <property type="term" value="P:polyketide biosynthetic process"/>
    <property type="evidence" value="ECO:0007669"/>
    <property type="project" value="TreeGrafter"/>
</dbReference>
<evidence type="ECO:0000313" key="8">
    <source>
        <dbReference type="EMBL" id="CDU43946.1"/>
    </source>
</evidence>
<dbReference type="GO" id="GO:0005783">
    <property type="term" value="C:endoplasmic reticulum"/>
    <property type="evidence" value="ECO:0007669"/>
    <property type="project" value="UniProtKB-ARBA"/>
</dbReference>
<dbReference type="InterPro" id="IPR011141">
    <property type="entry name" value="Polyketide_synthase_type-III"/>
</dbReference>
<keyword evidence="2 5" id="KW-0808">Transferase</keyword>
<dbReference type="PIRSF" id="PIRSF000451">
    <property type="entry name" value="PKS_III"/>
    <property type="match status" value="1"/>
</dbReference>